<evidence type="ECO:0000256" key="1">
    <source>
        <dbReference type="SAM" id="MobiDB-lite"/>
    </source>
</evidence>
<evidence type="ECO:0000313" key="2">
    <source>
        <dbReference type="EMBL" id="QBZ80613.1"/>
    </source>
</evidence>
<protein>
    <submittedName>
        <fullName evidence="2">Uncharacterized protein</fullName>
    </submittedName>
</protein>
<feature type="compositionally biased region" description="Basic residues" evidence="1">
    <location>
        <begin position="148"/>
        <end position="175"/>
    </location>
</feature>
<reference evidence="2" key="1">
    <citation type="journal article" date="2019" name="Front. Microbiol.">
        <title>Pandoravirus Celtis Illustrates the Microevolution Processes at Work in the Giant Pandoraviridae Genomes.</title>
        <authorList>
            <person name="Legendre M."/>
            <person name="Alempic J.M."/>
            <person name="Philippe N."/>
            <person name="Lartigue A."/>
            <person name="Jeudy S."/>
            <person name="Poirot O."/>
            <person name="Ta N.T."/>
            <person name="Nin S."/>
            <person name="Coute Y."/>
            <person name="Abergel C."/>
            <person name="Claverie J.M."/>
        </authorList>
    </citation>
    <scope>NUCLEOTIDE SEQUENCE</scope>
</reference>
<name>A0A4D6EGV6_9VIRU</name>
<sequence length="198" mass="22807">MPPSICRRRRRQCPRLPHPTARLASLRRLRTKKTPSKFFSLTPLRGNRSIDRLSLFMSPSAPVCLASSALTSASLPPSRRCRHLRPRSRDGPADGGAGGTVEDDAKAKKRRSVLPIVTNADCHHDDGRRPRRLQKKRDSEGALFARPQTRRRRQRRPHRQRAKKGQRPRRRRRRQGSWELATTLCKNSIQRGRSPHLF</sequence>
<accession>A0A4D6EGV6</accession>
<feature type="region of interest" description="Disordered" evidence="1">
    <location>
        <begin position="72"/>
        <end position="183"/>
    </location>
</feature>
<dbReference type="EMBL" id="MK174290">
    <property type="protein sequence ID" value="QBZ80613.1"/>
    <property type="molecule type" value="Genomic_DNA"/>
</dbReference>
<gene>
    <name evidence="2" type="ORF">pclt_cds_12</name>
</gene>
<evidence type="ECO:0000313" key="3">
    <source>
        <dbReference type="Proteomes" id="UP001237152"/>
    </source>
</evidence>
<dbReference type="Proteomes" id="UP001237152">
    <property type="component" value="Segment"/>
</dbReference>
<organism evidence="2 3">
    <name type="scientific">Pandoravirus celtis</name>
    <dbReference type="NCBI Taxonomy" id="2568002"/>
    <lineage>
        <taxon>Viruses</taxon>
        <taxon>Pandoravirus</taxon>
    </lineage>
</organism>
<proteinExistence type="predicted"/>